<evidence type="ECO:0000256" key="5">
    <source>
        <dbReference type="HAMAP-Rule" id="MF_00902"/>
    </source>
</evidence>
<gene>
    <name evidence="5 6" type="primary">tatC</name>
    <name evidence="6" type="ORF">IAC54_08815</name>
</gene>
<comment type="function">
    <text evidence="5">Part of the twin-arginine translocation (Tat) system that transports large folded proteins containing a characteristic twin-arginine motif in their signal peptide across membranes.</text>
</comment>
<dbReference type="GO" id="GO:0033281">
    <property type="term" value="C:TAT protein transport complex"/>
    <property type="evidence" value="ECO:0007669"/>
    <property type="project" value="UniProtKB-UniRule"/>
</dbReference>
<keyword evidence="4 5" id="KW-0472">Membrane</keyword>
<evidence type="ECO:0000256" key="2">
    <source>
        <dbReference type="ARBA" id="ARBA00022692"/>
    </source>
</evidence>
<dbReference type="EMBL" id="JADIMW010000088">
    <property type="protein sequence ID" value="MBO8438975.1"/>
    <property type="molecule type" value="Genomic_DNA"/>
</dbReference>
<keyword evidence="5" id="KW-0811">Translocation</keyword>
<dbReference type="HAMAP" id="MF_00902">
    <property type="entry name" value="TatC"/>
    <property type="match status" value="1"/>
</dbReference>
<reference evidence="6" key="2">
    <citation type="journal article" date="2021" name="PeerJ">
        <title>Extensive microbial diversity within the chicken gut microbiome revealed by metagenomics and culture.</title>
        <authorList>
            <person name="Gilroy R."/>
            <person name="Ravi A."/>
            <person name="Getino M."/>
            <person name="Pursley I."/>
            <person name="Horton D.L."/>
            <person name="Alikhan N.F."/>
            <person name="Baker D."/>
            <person name="Gharbi K."/>
            <person name="Hall N."/>
            <person name="Watson M."/>
            <person name="Adriaenssens E.M."/>
            <person name="Foster-Nyarko E."/>
            <person name="Jarju S."/>
            <person name="Secka A."/>
            <person name="Antonio M."/>
            <person name="Oren A."/>
            <person name="Chaudhuri R.R."/>
            <person name="La Ragione R."/>
            <person name="Hildebrand F."/>
            <person name="Pallen M.J."/>
        </authorList>
    </citation>
    <scope>NUCLEOTIDE SEQUENCE</scope>
    <source>
        <strain evidence="6">G3-4614</strain>
    </source>
</reference>
<feature type="transmembrane region" description="Helical" evidence="5">
    <location>
        <begin position="213"/>
        <end position="230"/>
    </location>
</feature>
<proteinExistence type="inferred from homology"/>
<dbReference type="InterPro" id="IPR002033">
    <property type="entry name" value="TatC"/>
</dbReference>
<feature type="transmembrane region" description="Helical" evidence="5">
    <location>
        <begin position="182"/>
        <end position="201"/>
    </location>
</feature>
<sequence>MKRDTTEVLTLWEHLDILRGVMWRILAVVVVLAVAAFCFRESLFSIVLAPDNSDFITYRWLGFISERLFGSDIKPFNVELINTQLAGQFMIHIRVSIYVACLLALPYILYAMFGFVSPGLYENERRFASAFVFWGYILFWLGVLLNYFVVFPLTFRFLGTYAVSSEVSNLISLTSYIDTLSILSIAMGLVFEIPLLCWLAAKAGILNSDIMVKYRRYAILVVVIVAAIITPTSDAVTLFVVSAPMILLYEAGIVIVRRTSPKRMQPED</sequence>
<comment type="caution">
    <text evidence="6">The sequence shown here is derived from an EMBL/GenBank/DDBJ whole genome shotgun (WGS) entry which is preliminary data.</text>
</comment>
<dbReference type="GO" id="GO:0009977">
    <property type="term" value="F:proton motive force dependent protein transmembrane transporter activity"/>
    <property type="evidence" value="ECO:0007669"/>
    <property type="project" value="TreeGrafter"/>
</dbReference>
<evidence type="ECO:0000256" key="1">
    <source>
        <dbReference type="ARBA" id="ARBA00004141"/>
    </source>
</evidence>
<protein>
    <recommendedName>
        <fullName evidence="5">Sec-independent protein translocase protein TatC</fullName>
    </recommendedName>
</protein>
<keyword evidence="5" id="KW-0813">Transport</keyword>
<reference evidence="6" key="1">
    <citation type="submission" date="2020-10" db="EMBL/GenBank/DDBJ databases">
        <authorList>
            <person name="Gilroy R."/>
        </authorList>
    </citation>
    <scope>NUCLEOTIDE SEQUENCE</scope>
    <source>
        <strain evidence="6">G3-4614</strain>
    </source>
</reference>
<dbReference type="GO" id="GO:0043953">
    <property type="term" value="P:protein transport by the Tat complex"/>
    <property type="evidence" value="ECO:0007669"/>
    <property type="project" value="UniProtKB-UniRule"/>
</dbReference>
<keyword evidence="5" id="KW-0653">Protein transport</keyword>
<comment type="subunit">
    <text evidence="5">Forms a complex with TatA.</text>
</comment>
<keyword evidence="3 5" id="KW-1133">Transmembrane helix</keyword>
<dbReference type="GO" id="GO:0065002">
    <property type="term" value="P:intracellular protein transmembrane transport"/>
    <property type="evidence" value="ECO:0007669"/>
    <property type="project" value="TreeGrafter"/>
</dbReference>
<evidence type="ECO:0000256" key="3">
    <source>
        <dbReference type="ARBA" id="ARBA00022989"/>
    </source>
</evidence>
<keyword evidence="2 5" id="KW-0812">Transmembrane</keyword>
<comment type="similarity">
    <text evidence="5">Belongs to the TatC family.</text>
</comment>
<dbReference type="AlphaFoldDB" id="A0A9D9E5P9"/>
<feature type="transmembrane region" description="Helical" evidence="5">
    <location>
        <begin position="236"/>
        <end position="256"/>
    </location>
</feature>
<evidence type="ECO:0000256" key="4">
    <source>
        <dbReference type="ARBA" id="ARBA00023136"/>
    </source>
</evidence>
<dbReference type="Proteomes" id="UP000823636">
    <property type="component" value="Unassembled WGS sequence"/>
</dbReference>
<evidence type="ECO:0000313" key="6">
    <source>
        <dbReference type="EMBL" id="MBO8438975.1"/>
    </source>
</evidence>
<feature type="transmembrane region" description="Helical" evidence="5">
    <location>
        <begin position="127"/>
        <end position="150"/>
    </location>
</feature>
<feature type="transmembrane region" description="Helical" evidence="5">
    <location>
        <begin position="20"/>
        <end position="39"/>
    </location>
</feature>
<accession>A0A9D9E5P9</accession>
<keyword evidence="5" id="KW-1003">Cell membrane</keyword>
<dbReference type="Pfam" id="PF00902">
    <property type="entry name" value="TatC"/>
    <property type="match status" value="1"/>
</dbReference>
<evidence type="ECO:0000313" key="7">
    <source>
        <dbReference type="Proteomes" id="UP000823636"/>
    </source>
</evidence>
<comment type="subcellular location">
    <subcellularLocation>
        <location evidence="5">Cell membrane</location>
        <topology evidence="5">Multi-pass membrane protein</topology>
    </subcellularLocation>
    <subcellularLocation>
        <location evidence="1">Membrane</location>
        <topology evidence="1">Multi-pass membrane protein</topology>
    </subcellularLocation>
</comment>
<dbReference type="PRINTS" id="PR01840">
    <property type="entry name" value="TATCFAMILY"/>
</dbReference>
<dbReference type="PANTHER" id="PTHR30371">
    <property type="entry name" value="SEC-INDEPENDENT PROTEIN TRANSLOCASE PROTEIN TATC"/>
    <property type="match status" value="1"/>
</dbReference>
<dbReference type="PANTHER" id="PTHR30371:SF0">
    <property type="entry name" value="SEC-INDEPENDENT PROTEIN TRANSLOCASE PROTEIN TATC, CHLOROPLASTIC-RELATED"/>
    <property type="match status" value="1"/>
</dbReference>
<organism evidence="6 7">
    <name type="scientific">Candidatus Caccoplasma merdipullorum</name>
    <dbReference type="NCBI Taxonomy" id="2840718"/>
    <lineage>
        <taxon>Bacteria</taxon>
        <taxon>Pseudomonadati</taxon>
        <taxon>Bacteroidota</taxon>
        <taxon>Bacteroidia</taxon>
        <taxon>Bacteroidales</taxon>
        <taxon>Bacteroidaceae</taxon>
        <taxon>Bacteroidaceae incertae sedis</taxon>
        <taxon>Candidatus Caccoplasma</taxon>
    </lineage>
</organism>
<name>A0A9D9E5P9_9BACT</name>
<dbReference type="NCBIfam" id="TIGR00945">
    <property type="entry name" value="tatC"/>
    <property type="match status" value="1"/>
</dbReference>
<feature type="transmembrane region" description="Helical" evidence="5">
    <location>
        <begin position="95"/>
        <end position="115"/>
    </location>
</feature>